<comment type="caution">
    <text evidence="1">The sequence shown here is derived from an EMBL/GenBank/DDBJ whole genome shotgun (WGS) entry which is preliminary data.</text>
</comment>
<sequence>MAQENPTSWVSEPVLCMEVSQTISSWSLSTSCTSSGSFPPCKVTFHVPTANLSVLGSGLQGLCLRPLPDPLCTGSSGFLLQVVRPLLCITGSGLAWPGPARSNPATRHLLTSPNLSLFCHCRVNHGVVFLPTVFY</sequence>
<organism evidence="1 2">
    <name type="scientific">Ilyodon furcidens</name>
    <name type="common">goldbreast splitfin</name>
    <dbReference type="NCBI Taxonomy" id="33524"/>
    <lineage>
        <taxon>Eukaryota</taxon>
        <taxon>Metazoa</taxon>
        <taxon>Chordata</taxon>
        <taxon>Craniata</taxon>
        <taxon>Vertebrata</taxon>
        <taxon>Euteleostomi</taxon>
        <taxon>Actinopterygii</taxon>
        <taxon>Neopterygii</taxon>
        <taxon>Teleostei</taxon>
        <taxon>Neoteleostei</taxon>
        <taxon>Acanthomorphata</taxon>
        <taxon>Ovalentaria</taxon>
        <taxon>Atherinomorphae</taxon>
        <taxon>Cyprinodontiformes</taxon>
        <taxon>Goodeidae</taxon>
        <taxon>Ilyodon</taxon>
    </lineage>
</organism>
<proteinExistence type="predicted"/>
<dbReference type="Proteomes" id="UP001482620">
    <property type="component" value="Unassembled WGS sequence"/>
</dbReference>
<evidence type="ECO:0000313" key="2">
    <source>
        <dbReference type="Proteomes" id="UP001482620"/>
    </source>
</evidence>
<gene>
    <name evidence="1" type="ORF">ILYODFUR_035702</name>
</gene>
<protein>
    <submittedName>
        <fullName evidence="1">Uncharacterized protein</fullName>
    </submittedName>
</protein>
<keyword evidence="2" id="KW-1185">Reference proteome</keyword>
<evidence type="ECO:0000313" key="1">
    <source>
        <dbReference type="EMBL" id="MEQ2242420.1"/>
    </source>
</evidence>
<name>A0ABV0UD35_9TELE</name>
<accession>A0ABV0UD35</accession>
<reference evidence="1 2" key="1">
    <citation type="submission" date="2021-06" db="EMBL/GenBank/DDBJ databases">
        <authorList>
            <person name="Palmer J.M."/>
        </authorList>
    </citation>
    <scope>NUCLEOTIDE SEQUENCE [LARGE SCALE GENOMIC DNA]</scope>
    <source>
        <strain evidence="2">if_2019</strain>
        <tissue evidence="1">Muscle</tissue>
    </source>
</reference>
<dbReference type="EMBL" id="JAHRIQ010064844">
    <property type="protein sequence ID" value="MEQ2242420.1"/>
    <property type="molecule type" value="Genomic_DNA"/>
</dbReference>